<dbReference type="InterPro" id="IPR000652">
    <property type="entry name" value="Triosephosphate_isomerase"/>
</dbReference>
<dbReference type="EMBL" id="MFBS01000041">
    <property type="protein sequence ID" value="OGE08185.1"/>
    <property type="molecule type" value="Genomic_DNA"/>
</dbReference>
<keyword evidence="2 3" id="KW-0413">Isomerase</keyword>
<evidence type="ECO:0000313" key="5">
    <source>
        <dbReference type="Proteomes" id="UP000179227"/>
    </source>
</evidence>
<dbReference type="GO" id="GO:0004807">
    <property type="term" value="F:triose-phosphate isomerase activity"/>
    <property type="evidence" value="ECO:0007669"/>
    <property type="project" value="UniProtKB-EC"/>
</dbReference>
<comment type="subcellular location">
    <subcellularLocation>
        <location evidence="3">Cytoplasm</location>
    </subcellularLocation>
</comment>
<comment type="catalytic activity">
    <reaction evidence="3">
        <text>D-glyceraldehyde 3-phosphate = dihydroxyacetone phosphate</text>
        <dbReference type="Rhea" id="RHEA:18585"/>
        <dbReference type="ChEBI" id="CHEBI:57642"/>
        <dbReference type="ChEBI" id="CHEBI:59776"/>
        <dbReference type="EC" id="5.3.1.1"/>
    </reaction>
</comment>
<comment type="pathway">
    <text evidence="3">Carbohydrate biosynthesis; gluconeogenesis.</text>
</comment>
<sequence>MGNLPIVVANHKANNTWDQVSTWIDEVAASAQNFAGTIIFCPSYPYLAAAHEKISQNGINLKLGSQDISGFEQGAYTGEVAASQIADTIKYTIIGHSERRQNFAEDDKILTRKVENAQKAGITPIFCVQNTETPVPKNVEIVAYEPIFAIGTANPDTPENVQEVAKKIKLKDDHTVIYGGSVSEENVKSFVKDQVEGVLVGATNSLDPQKFAGIIEALK</sequence>
<accession>A0A1F5HW12</accession>
<evidence type="ECO:0000313" key="4">
    <source>
        <dbReference type="EMBL" id="OGE08185.1"/>
    </source>
</evidence>
<keyword evidence="3" id="KW-0963">Cytoplasm</keyword>
<comment type="similarity">
    <text evidence="1 3">Belongs to the triosephosphate isomerase family.</text>
</comment>
<evidence type="ECO:0000256" key="1">
    <source>
        <dbReference type="ARBA" id="ARBA00007422"/>
    </source>
</evidence>
<dbReference type="InterPro" id="IPR013785">
    <property type="entry name" value="Aldolase_TIM"/>
</dbReference>
<gene>
    <name evidence="4" type="ORF">A3A60_03665</name>
</gene>
<dbReference type="GO" id="GO:0046166">
    <property type="term" value="P:glyceraldehyde-3-phosphate biosynthetic process"/>
    <property type="evidence" value="ECO:0007669"/>
    <property type="project" value="TreeGrafter"/>
</dbReference>
<proteinExistence type="inferred from homology"/>
<dbReference type="AlphaFoldDB" id="A0A1F5HW12"/>
<evidence type="ECO:0000256" key="2">
    <source>
        <dbReference type="ARBA" id="ARBA00023235"/>
    </source>
</evidence>
<organism evidence="4 5">
    <name type="scientific">Candidatus Curtissbacteria bacterium RIFCSPLOWO2_01_FULL_42_26</name>
    <dbReference type="NCBI Taxonomy" id="1797729"/>
    <lineage>
        <taxon>Bacteria</taxon>
        <taxon>Candidatus Curtissiibacteriota</taxon>
    </lineage>
</organism>
<dbReference type="STRING" id="1797729.A3A60_03665"/>
<name>A0A1F5HW12_9BACT</name>
<protein>
    <recommendedName>
        <fullName evidence="3">Triosephosphate isomerase</fullName>
        <ecNumber evidence="3">5.3.1.1</ecNumber>
    </recommendedName>
</protein>
<dbReference type="CDD" id="cd00311">
    <property type="entry name" value="TIM"/>
    <property type="match status" value="1"/>
</dbReference>
<dbReference type="PANTHER" id="PTHR21139:SF42">
    <property type="entry name" value="TRIOSEPHOSPHATE ISOMERASE"/>
    <property type="match status" value="1"/>
</dbReference>
<dbReference type="UniPathway" id="UPA00109">
    <property type="reaction ID" value="UER00189"/>
</dbReference>
<dbReference type="GO" id="GO:0006096">
    <property type="term" value="P:glycolytic process"/>
    <property type="evidence" value="ECO:0007669"/>
    <property type="project" value="UniProtKB-UniPathway"/>
</dbReference>
<comment type="caution">
    <text evidence="4">The sequence shown here is derived from an EMBL/GenBank/DDBJ whole genome shotgun (WGS) entry which is preliminary data.</text>
</comment>
<keyword evidence="3" id="KW-0312">Gluconeogenesis</keyword>
<evidence type="ECO:0000256" key="3">
    <source>
        <dbReference type="RuleBase" id="RU363013"/>
    </source>
</evidence>
<dbReference type="Proteomes" id="UP000179227">
    <property type="component" value="Unassembled WGS sequence"/>
</dbReference>
<dbReference type="GO" id="GO:0019563">
    <property type="term" value="P:glycerol catabolic process"/>
    <property type="evidence" value="ECO:0007669"/>
    <property type="project" value="TreeGrafter"/>
</dbReference>
<dbReference type="InterPro" id="IPR035990">
    <property type="entry name" value="TIM_sf"/>
</dbReference>
<dbReference type="Pfam" id="PF00121">
    <property type="entry name" value="TIM"/>
    <property type="match status" value="1"/>
</dbReference>
<dbReference type="GO" id="GO:0006094">
    <property type="term" value="P:gluconeogenesis"/>
    <property type="evidence" value="ECO:0007669"/>
    <property type="project" value="UniProtKB-UniPathway"/>
</dbReference>
<dbReference type="PANTHER" id="PTHR21139">
    <property type="entry name" value="TRIOSEPHOSPHATE ISOMERASE"/>
    <property type="match status" value="1"/>
</dbReference>
<comment type="pathway">
    <text evidence="3">Carbohydrate degradation; glycolysis; D-glyceraldehyde 3-phosphate from glycerone phosphate: step 1/1.</text>
</comment>
<dbReference type="SUPFAM" id="SSF51351">
    <property type="entry name" value="Triosephosphate isomerase (TIM)"/>
    <property type="match status" value="1"/>
</dbReference>
<comment type="subunit">
    <text evidence="3">Homodimer.</text>
</comment>
<dbReference type="Gene3D" id="3.20.20.70">
    <property type="entry name" value="Aldolase class I"/>
    <property type="match status" value="2"/>
</dbReference>
<dbReference type="EC" id="5.3.1.1" evidence="3"/>
<keyword evidence="3" id="KW-0324">Glycolysis</keyword>
<reference evidence="4 5" key="1">
    <citation type="journal article" date="2016" name="Nat. Commun.">
        <title>Thousands of microbial genomes shed light on interconnected biogeochemical processes in an aquifer system.</title>
        <authorList>
            <person name="Anantharaman K."/>
            <person name="Brown C.T."/>
            <person name="Hug L.A."/>
            <person name="Sharon I."/>
            <person name="Castelle C.J."/>
            <person name="Probst A.J."/>
            <person name="Thomas B.C."/>
            <person name="Singh A."/>
            <person name="Wilkins M.J."/>
            <person name="Karaoz U."/>
            <person name="Brodie E.L."/>
            <person name="Williams K.H."/>
            <person name="Hubbard S.S."/>
            <person name="Banfield J.F."/>
        </authorList>
    </citation>
    <scope>NUCLEOTIDE SEQUENCE [LARGE SCALE GENOMIC DNA]</scope>
</reference>
<dbReference type="GO" id="GO:0005829">
    <property type="term" value="C:cytosol"/>
    <property type="evidence" value="ECO:0007669"/>
    <property type="project" value="TreeGrafter"/>
</dbReference>
<dbReference type="UniPathway" id="UPA00138"/>
<dbReference type="PROSITE" id="PS51440">
    <property type="entry name" value="TIM_2"/>
    <property type="match status" value="1"/>
</dbReference>